<protein>
    <submittedName>
        <fullName evidence="1">Uncharacterized protein</fullName>
    </submittedName>
</protein>
<dbReference type="Proteomes" id="UP000264693">
    <property type="component" value="Chromosome"/>
</dbReference>
<dbReference type="AlphaFoldDB" id="A0A347TLI3"/>
<reference evidence="2" key="2">
    <citation type="submission" date="2017-09" db="EMBL/GenBank/DDBJ databases">
        <authorList>
            <person name="Perez-Cataluna A."/>
            <person name="Figueras M.J."/>
            <person name="Salas-Masso N."/>
        </authorList>
    </citation>
    <scope>NUCLEOTIDE SEQUENCE</scope>
    <source>
        <strain evidence="2">CECT 7727</strain>
    </source>
</reference>
<gene>
    <name evidence="1" type="ORF">AMRN_1732</name>
    <name evidence="2" type="ORF">CPH92_02540</name>
</gene>
<proteinExistence type="predicted"/>
<reference evidence="3" key="1">
    <citation type="submission" date="2017-09" db="EMBL/GenBank/DDBJ databases">
        <title>Arcobacter canalis sp. nov., a new species isolated from a water canal contaminated with urban sewage.</title>
        <authorList>
            <person name="Perez-Cataluna A."/>
            <person name="Salas-Masso N."/>
            <person name="Figueras M.J."/>
        </authorList>
    </citation>
    <scope>NUCLEOTIDE SEQUENCE [LARGE SCALE GENOMIC DNA]</scope>
    <source>
        <strain evidence="3">CECT 7727</strain>
    </source>
</reference>
<accession>A0A347TLI3</accession>
<evidence type="ECO:0000313" key="2">
    <source>
        <dbReference type="EMBL" id="PHO16202.1"/>
    </source>
</evidence>
<name>A0A347TLI3_9BACT</name>
<evidence type="ECO:0000313" key="4">
    <source>
        <dbReference type="Proteomes" id="UP000264693"/>
    </source>
</evidence>
<dbReference type="EMBL" id="CP032101">
    <property type="protein sequence ID" value="AXX87461.1"/>
    <property type="molecule type" value="Genomic_DNA"/>
</dbReference>
<sequence length="355" mass="42017">MQTLGILEEKRLKFIPHQYWKEHEFCFFLHDRLVQLLIEYENSGIKEQVSDAFNEGIIKNNANPDDIDILEFMKNHKLIEPYKHHIRSHVTLALTSDMLHFLYEALSCFEKRKFSVAFSLLRKPLKEHIFFLSWLLADEDDFISRFEANNHTTFNRISKEKKIEVFNKAIDKFAINETFDAELIWDMIYSKSHHNGFEPILQRATHLITSQGELLKTEDYSFNFIFEDSQDNYHYEFLYSKLPYLLMFTTHLLLESFNKVSAVNEHTFNHSLITTMGCYEALFIDGRSQTISRMLKKQLGSLLKCIHCKEPIKINKQNALGFYLKEEINCVHCGLQTEFPLYWILSMSNLLITKK</sequence>
<keyword evidence="3" id="KW-1185">Reference proteome</keyword>
<dbReference type="Proteomes" id="UP000224740">
    <property type="component" value="Unassembled WGS sequence"/>
</dbReference>
<dbReference type="RefSeq" id="WP_099310222.1">
    <property type="nucleotide sequence ID" value="NZ_CP032101.1"/>
</dbReference>
<evidence type="ECO:0000313" key="1">
    <source>
        <dbReference type="EMBL" id="AXX87461.1"/>
    </source>
</evidence>
<reference evidence="1 4" key="3">
    <citation type="submission" date="2018-08" db="EMBL/GenBank/DDBJ databases">
        <title>Complete genome of the Arcobacter marinus type strain JCM 15502.</title>
        <authorList>
            <person name="Miller W.G."/>
            <person name="Yee E."/>
            <person name="Huynh S."/>
            <person name="Parker C.T."/>
        </authorList>
    </citation>
    <scope>NUCLEOTIDE SEQUENCE [LARGE SCALE GENOMIC DNA]</scope>
    <source>
        <strain evidence="1 4">JCM 15502</strain>
    </source>
</reference>
<dbReference type="KEGG" id="amar:AMRN_1732"/>
<dbReference type="EMBL" id="NXAO01000012">
    <property type="protein sequence ID" value="PHO16202.1"/>
    <property type="molecule type" value="Genomic_DNA"/>
</dbReference>
<evidence type="ECO:0000313" key="3">
    <source>
        <dbReference type="Proteomes" id="UP000224740"/>
    </source>
</evidence>
<organism evidence="1 4">
    <name type="scientific">Malaciobacter marinus</name>
    <dbReference type="NCBI Taxonomy" id="505249"/>
    <lineage>
        <taxon>Bacteria</taxon>
        <taxon>Pseudomonadati</taxon>
        <taxon>Campylobacterota</taxon>
        <taxon>Epsilonproteobacteria</taxon>
        <taxon>Campylobacterales</taxon>
        <taxon>Arcobacteraceae</taxon>
        <taxon>Malaciobacter</taxon>
    </lineage>
</organism>